<name>A0A7L4YL84_9ACTN</name>
<dbReference type="PROSITE" id="PS00138">
    <property type="entry name" value="SUBTILASE_SER"/>
    <property type="match status" value="1"/>
</dbReference>
<dbReference type="InterPro" id="IPR036852">
    <property type="entry name" value="Peptidase_S8/S53_dom_sf"/>
</dbReference>
<evidence type="ECO:0000256" key="2">
    <source>
        <dbReference type="ARBA" id="ARBA00022670"/>
    </source>
</evidence>
<dbReference type="GO" id="GO:0006508">
    <property type="term" value="P:proteolysis"/>
    <property type="evidence" value="ECO:0007669"/>
    <property type="project" value="UniProtKB-KW"/>
</dbReference>
<feature type="compositionally biased region" description="Low complexity" evidence="6">
    <location>
        <begin position="485"/>
        <end position="501"/>
    </location>
</feature>
<keyword evidence="4 5" id="KW-0720">Serine protease</keyword>
<dbReference type="GO" id="GO:0004252">
    <property type="term" value="F:serine-type endopeptidase activity"/>
    <property type="evidence" value="ECO:0007669"/>
    <property type="project" value="UniProtKB-UniRule"/>
</dbReference>
<organism evidence="9 10">
    <name type="scientific">Epidermidibacterium keratini</name>
    <dbReference type="NCBI Taxonomy" id="1891644"/>
    <lineage>
        <taxon>Bacteria</taxon>
        <taxon>Bacillati</taxon>
        <taxon>Actinomycetota</taxon>
        <taxon>Actinomycetes</taxon>
        <taxon>Sporichthyales</taxon>
        <taxon>Sporichthyaceae</taxon>
        <taxon>Epidermidibacterium</taxon>
    </lineage>
</organism>
<accession>A0A7L4YL84</accession>
<dbReference type="RefSeq" id="WP_159544089.1">
    <property type="nucleotide sequence ID" value="NZ_CP047156.1"/>
</dbReference>
<dbReference type="SUPFAM" id="SSF52743">
    <property type="entry name" value="Subtilisin-like"/>
    <property type="match status" value="1"/>
</dbReference>
<dbReference type="Gene3D" id="3.40.50.200">
    <property type="entry name" value="Peptidase S8/S53 domain"/>
    <property type="match status" value="1"/>
</dbReference>
<feature type="domain" description="Peptidase S8/S53" evidence="8">
    <location>
        <begin position="165"/>
        <end position="448"/>
    </location>
</feature>
<evidence type="ECO:0000313" key="10">
    <source>
        <dbReference type="Proteomes" id="UP000463857"/>
    </source>
</evidence>
<dbReference type="EMBL" id="CP047156">
    <property type="protein sequence ID" value="QHC00021.1"/>
    <property type="molecule type" value="Genomic_DNA"/>
</dbReference>
<evidence type="ECO:0000256" key="7">
    <source>
        <dbReference type="SAM" id="Phobius"/>
    </source>
</evidence>
<dbReference type="PROSITE" id="PS00137">
    <property type="entry name" value="SUBTILASE_HIS"/>
    <property type="match status" value="1"/>
</dbReference>
<evidence type="ECO:0000256" key="5">
    <source>
        <dbReference type="PROSITE-ProRule" id="PRU01240"/>
    </source>
</evidence>
<evidence type="ECO:0000259" key="8">
    <source>
        <dbReference type="Pfam" id="PF00082"/>
    </source>
</evidence>
<evidence type="ECO:0000313" key="9">
    <source>
        <dbReference type="EMBL" id="QHC00021.1"/>
    </source>
</evidence>
<dbReference type="Pfam" id="PF00082">
    <property type="entry name" value="Peptidase_S8"/>
    <property type="match status" value="1"/>
</dbReference>
<feature type="active site" description="Charge relay system" evidence="5">
    <location>
        <position position="401"/>
    </location>
</feature>
<dbReference type="InterPro" id="IPR015500">
    <property type="entry name" value="Peptidase_S8_subtilisin-rel"/>
</dbReference>
<dbReference type="PANTHER" id="PTHR43806:SF11">
    <property type="entry name" value="CEREVISIN-RELATED"/>
    <property type="match status" value="1"/>
</dbReference>
<keyword evidence="7" id="KW-0472">Membrane</keyword>
<reference evidence="9 10" key="1">
    <citation type="journal article" date="2018" name="Int. J. Syst. Evol. Microbiol.">
        <title>Epidermidibacterium keratini gen. nov., sp. nov., a member of the family Sporichthyaceae, isolated from keratin epidermis.</title>
        <authorList>
            <person name="Lee D.G."/>
            <person name="Trujillo M.E."/>
            <person name="Kang S."/>
            <person name="Nam J.J."/>
            <person name="Kim Y.J."/>
        </authorList>
    </citation>
    <scope>NUCLEOTIDE SEQUENCE [LARGE SCALE GENOMIC DNA]</scope>
    <source>
        <strain evidence="9 10">EPI-7</strain>
    </source>
</reference>
<dbReference type="AlphaFoldDB" id="A0A7L4YL84"/>
<feature type="transmembrane region" description="Helical" evidence="7">
    <location>
        <begin position="12"/>
        <end position="33"/>
    </location>
</feature>
<proteinExistence type="inferred from homology"/>
<dbReference type="InterPro" id="IPR023828">
    <property type="entry name" value="Peptidase_S8_Ser-AS"/>
</dbReference>
<dbReference type="InParanoid" id="A0A7L4YL84"/>
<feature type="region of interest" description="Disordered" evidence="6">
    <location>
        <begin position="466"/>
        <end position="501"/>
    </location>
</feature>
<feature type="active site" description="Charge relay system" evidence="5">
    <location>
        <position position="171"/>
    </location>
</feature>
<sequence length="634" mass="65332">MDVRLPARRRLVVIVVVGLLVIAGAIVAVRLLAGAADNSTSASAIPPTPGVKTELLEKGTLDASCPDDPGSDPPAEGEAAIDILRLVDGCLQVSAQNVKVDEADATIKELEQESDVVAADRRGTYSTQEQPDTGPPLTGPEAVPALQLLDVNKVRALWPENAPEIRVAVIDTGVSFTEPRLQGKVVARVDPWVPPAAPLGGHGTTVASIIAADGESDSVAGLTPNARILDAQLFATNKDSEERGVGSVAERASWAIKQGAKVLNMSFGWTRSRVDLAVLLKAESEGVVSVASVGNCHKKTSTVCPDNTDQVIYPAGYDAGSSTGFMISVGSIAVSADDGSVESTLSDFSSRNSSLDVVAPGEGLTVNCLRWVEYPGDLKNSICSGDDTEEGSKRSLANGTSFAVPYVSATAALLLARHPDATPSEVRNAIYKSATCDDECAAYPEGWGHGILNPAGAAAELDILMGSTPATGSSDPEDRPSNTQSPSPTETVSPSTSSSSESAAAAVTFEYAVKEYTGPISGNGDKALEPEEVGPPSSVSIFLIYSELGTDYSGDLYLSRDLTDANGKAGSVCSGKVILTSVVTVGDTLTLTMAGAAILWGPCPATITLTISLSNPTKADYSDSSGGTGSITVY</sequence>
<evidence type="ECO:0000256" key="6">
    <source>
        <dbReference type="SAM" id="MobiDB-lite"/>
    </source>
</evidence>
<keyword evidence="2 5" id="KW-0645">Protease</keyword>
<dbReference type="Proteomes" id="UP000463857">
    <property type="component" value="Chromosome"/>
</dbReference>
<dbReference type="KEGG" id="eke:EK0264_06860"/>
<dbReference type="PROSITE" id="PS51892">
    <property type="entry name" value="SUBTILASE"/>
    <property type="match status" value="1"/>
</dbReference>
<keyword evidence="7" id="KW-1133">Transmembrane helix</keyword>
<feature type="region of interest" description="Disordered" evidence="6">
    <location>
        <begin position="111"/>
        <end position="141"/>
    </location>
</feature>
<comment type="similarity">
    <text evidence="1 5">Belongs to the peptidase S8 family.</text>
</comment>
<evidence type="ECO:0000256" key="1">
    <source>
        <dbReference type="ARBA" id="ARBA00011073"/>
    </source>
</evidence>
<dbReference type="PRINTS" id="PR00723">
    <property type="entry name" value="SUBTILISIN"/>
</dbReference>
<keyword evidence="10" id="KW-1185">Reference proteome</keyword>
<dbReference type="InterPro" id="IPR022398">
    <property type="entry name" value="Peptidase_S8_His-AS"/>
</dbReference>
<dbReference type="PANTHER" id="PTHR43806">
    <property type="entry name" value="PEPTIDASE S8"/>
    <property type="match status" value="1"/>
</dbReference>
<gene>
    <name evidence="9" type="ORF">EK0264_06860</name>
</gene>
<keyword evidence="3 5" id="KW-0378">Hydrolase</keyword>
<keyword evidence="7" id="KW-0812">Transmembrane</keyword>
<feature type="active site" description="Charge relay system" evidence="5">
    <location>
        <position position="202"/>
    </location>
</feature>
<dbReference type="InterPro" id="IPR000209">
    <property type="entry name" value="Peptidase_S8/S53_dom"/>
</dbReference>
<dbReference type="InterPro" id="IPR050131">
    <property type="entry name" value="Peptidase_S8_subtilisin-like"/>
</dbReference>
<evidence type="ECO:0000256" key="3">
    <source>
        <dbReference type="ARBA" id="ARBA00022801"/>
    </source>
</evidence>
<protein>
    <submittedName>
        <fullName evidence="9">S8 family serine peptidase</fullName>
    </submittedName>
</protein>
<dbReference type="OrthoDB" id="5240330at2"/>
<evidence type="ECO:0000256" key="4">
    <source>
        <dbReference type="ARBA" id="ARBA00022825"/>
    </source>
</evidence>